<evidence type="ECO:0000256" key="2">
    <source>
        <dbReference type="SAM" id="SignalP"/>
    </source>
</evidence>
<proteinExistence type="predicted"/>
<keyword evidence="2" id="KW-0732">Signal</keyword>
<dbReference type="Proteomes" id="UP000002630">
    <property type="component" value="Linkage Group LG02"/>
</dbReference>
<feature type="compositionally biased region" description="Polar residues" evidence="1">
    <location>
        <begin position="192"/>
        <end position="206"/>
    </location>
</feature>
<dbReference type="InParanoid" id="D7FW10"/>
<dbReference type="Gene3D" id="3.40.30.10">
    <property type="entry name" value="Glutaredoxin"/>
    <property type="match status" value="1"/>
</dbReference>
<protein>
    <submittedName>
        <fullName evidence="3">Serine/threonine protein kinase</fullName>
    </submittedName>
</protein>
<feature type="compositionally biased region" description="Polar residues" evidence="1">
    <location>
        <begin position="123"/>
        <end position="134"/>
    </location>
</feature>
<feature type="chain" id="PRO_5003095832" evidence="2">
    <location>
        <begin position="20"/>
        <end position="509"/>
    </location>
</feature>
<keyword evidence="4" id="KW-1185">Reference proteome</keyword>
<dbReference type="CDD" id="cd10719">
    <property type="entry name" value="DnaJ_zf"/>
    <property type="match status" value="1"/>
</dbReference>
<dbReference type="AlphaFoldDB" id="D7FW10"/>
<dbReference type="InterPro" id="IPR036410">
    <property type="entry name" value="HSP_DnaJ_Cys-rich_dom_sf"/>
</dbReference>
<dbReference type="OrthoDB" id="10399206at2759"/>
<dbReference type="SUPFAM" id="SSF57938">
    <property type="entry name" value="DnaJ/Hsp40 cysteine-rich domain"/>
    <property type="match status" value="1"/>
</dbReference>
<evidence type="ECO:0000256" key="1">
    <source>
        <dbReference type="SAM" id="MobiDB-lite"/>
    </source>
</evidence>
<reference evidence="3 4" key="1">
    <citation type="journal article" date="2010" name="Nature">
        <title>The Ectocarpus genome and the independent evolution of multicellularity in brown algae.</title>
        <authorList>
            <person name="Cock J.M."/>
            <person name="Sterck L."/>
            <person name="Rouze P."/>
            <person name="Scornet D."/>
            <person name="Allen A.E."/>
            <person name="Amoutzias G."/>
            <person name="Anthouard V."/>
            <person name="Artiguenave F."/>
            <person name="Aury J.M."/>
            <person name="Badger J.H."/>
            <person name="Beszteri B."/>
            <person name="Billiau K."/>
            <person name="Bonnet E."/>
            <person name="Bothwell J.H."/>
            <person name="Bowler C."/>
            <person name="Boyen C."/>
            <person name="Brownlee C."/>
            <person name="Carrano C.J."/>
            <person name="Charrier B."/>
            <person name="Cho G.Y."/>
            <person name="Coelho S.M."/>
            <person name="Collen J."/>
            <person name="Corre E."/>
            <person name="Da Silva C."/>
            <person name="Delage L."/>
            <person name="Delaroque N."/>
            <person name="Dittami S.M."/>
            <person name="Doulbeau S."/>
            <person name="Elias M."/>
            <person name="Farnham G."/>
            <person name="Gachon C.M."/>
            <person name="Gschloessl B."/>
            <person name="Heesch S."/>
            <person name="Jabbari K."/>
            <person name="Jubin C."/>
            <person name="Kawai H."/>
            <person name="Kimura K."/>
            <person name="Kloareg B."/>
            <person name="Kupper F.C."/>
            <person name="Lang D."/>
            <person name="Le Bail A."/>
            <person name="Leblanc C."/>
            <person name="Lerouge P."/>
            <person name="Lohr M."/>
            <person name="Lopez P.J."/>
            <person name="Martens C."/>
            <person name="Maumus F."/>
            <person name="Michel G."/>
            <person name="Miranda-Saavedra D."/>
            <person name="Morales J."/>
            <person name="Moreau H."/>
            <person name="Motomura T."/>
            <person name="Nagasato C."/>
            <person name="Napoli C.A."/>
            <person name="Nelson D.R."/>
            <person name="Nyvall-Collen P."/>
            <person name="Peters A.F."/>
            <person name="Pommier C."/>
            <person name="Potin P."/>
            <person name="Poulain J."/>
            <person name="Quesneville H."/>
            <person name="Read B."/>
            <person name="Rensing S.A."/>
            <person name="Ritter A."/>
            <person name="Rousvoal S."/>
            <person name="Samanta M."/>
            <person name="Samson G."/>
            <person name="Schroeder D.C."/>
            <person name="Segurens B."/>
            <person name="Strittmatter M."/>
            <person name="Tonon T."/>
            <person name="Tregear J.W."/>
            <person name="Valentin K."/>
            <person name="von Dassow P."/>
            <person name="Yamagishi T."/>
            <person name="Van de Peer Y."/>
            <person name="Wincker P."/>
        </authorList>
    </citation>
    <scope>NUCLEOTIDE SEQUENCE [LARGE SCALE GENOMIC DNA]</scope>
    <source>
        <strain evidence="4">Ec32 / CCAP1310/4</strain>
    </source>
</reference>
<sequence length="509" mass="51690">MTASRGVLGSATFLVAVSGLLDPPLVPPNGLSPLRPSAPNPPPSLFQSDTHRGYYCAGPLASTARRRKRCLQAGNESPGTGGEGVNAAAGGRRHGSGHSMFDADAWKNMPSSPPPVTAPPTSLNPSAVQLSSNDALDGEGEEEREEPTNVDVEKLPTFVFFVRDKGRHRREEVIGGRDARTCATELSERLASISSPGSTWTNSGSLDDNDSPLRPSGAGEGGVGGGAARTSSDGAAVVGGAAEGPDRLDYETDTGMGRGSGDMVANVDGTGNPTNIVEISDKRDLLRVLGALGEGQGPVVVMYHAPWCRKCAYLTPVFRRLAAAQAPSAGVREGGGSSIERGSSEGPLFCRVDVSHPSWGRRRAVRGASVAPSTVASAGTAAAAAAATAVAARAPNTAAIAAGASSQAQGLGFGDRAAGWVAADATTATAEAEGTIAETELLHAGSQAVENCDVCGGSGFVPCEECGGRGAVSRASPDGKHTMAVTCPSCVGYKRLRCPSCGGKCYMCD</sequence>
<dbReference type="SUPFAM" id="SSF52833">
    <property type="entry name" value="Thioredoxin-like"/>
    <property type="match status" value="1"/>
</dbReference>
<name>D7FW10_ECTSI</name>
<dbReference type="GO" id="GO:0051082">
    <property type="term" value="F:unfolded protein binding"/>
    <property type="evidence" value="ECO:0007669"/>
    <property type="project" value="InterPro"/>
</dbReference>
<keyword evidence="3" id="KW-0723">Serine/threonine-protein kinase</keyword>
<feature type="region of interest" description="Disordered" evidence="1">
    <location>
        <begin position="72"/>
        <end position="150"/>
    </location>
</feature>
<dbReference type="InterPro" id="IPR001305">
    <property type="entry name" value="HSP_DnaJ_Cys-rich_dom"/>
</dbReference>
<evidence type="ECO:0000313" key="4">
    <source>
        <dbReference type="Proteomes" id="UP000002630"/>
    </source>
</evidence>
<dbReference type="EMBL" id="FN649727">
    <property type="protein sequence ID" value="CBJ25530.1"/>
    <property type="molecule type" value="Genomic_DNA"/>
</dbReference>
<keyword evidence="3" id="KW-0808">Transferase</keyword>
<gene>
    <name evidence="3" type="ORF">Esi_0003_0166</name>
</gene>
<evidence type="ECO:0000313" key="3">
    <source>
        <dbReference type="EMBL" id="CBJ25530.1"/>
    </source>
</evidence>
<dbReference type="CDD" id="cd02947">
    <property type="entry name" value="TRX_family"/>
    <property type="match status" value="1"/>
</dbReference>
<accession>D7FW10</accession>
<feature type="signal peptide" evidence="2">
    <location>
        <begin position="1"/>
        <end position="19"/>
    </location>
</feature>
<feature type="compositionally biased region" description="Gly residues" evidence="1">
    <location>
        <begin position="218"/>
        <end position="227"/>
    </location>
</feature>
<dbReference type="GO" id="GO:0004674">
    <property type="term" value="F:protein serine/threonine kinase activity"/>
    <property type="evidence" value="ECO:0007669"/>
    <property type="project" value="UniProtKB-KW"/>
</dbReference>
<organism evidence="3 4">
    <name type="scientific">Ectocarpus siliculosus</name>
    <name type="common">Brown alga</name>
    <name type="synonym">Conferva siliculosa</name>
    <dbReference type="NCBI Taxonomy" id="2880"/>
    <lineage>
        <taxon>Eukaryota</taxon>
        <taxon>Sar</taxon>
        <taxon>Stramenopiles</taxon>
        <taxon>Ochrophyta</taxon>
        <taxon>PX clade</taxon>
        <taxon>Phaeophyceae</taxon>
        <taxon>Ectocarpales</taxon>
        <taxon>Ectocarpaceae</taxon>
        <taxon>Ectocarpus</taxon>
    </lineage>
</organism>
<dbReference type="EMBL" id="FN648486">
    <property type="protein sequence ID" value="CBJ25530.1"/>
    <property type="molecule type" value="Genomic_DNA"/>
</dbReference>
<dbReference type="GO" id="GO:0031072">
    <property type="term" value="F:heat shock protein binding"/>
    <property type="evidence" value="ECO:0007669"/>
    <property type="project" value="InterPro"/>
</dbReference>
<feature type="compositionally biased region" description="Acidic residues" evidence="1">
    <location>
        <begin position="136"/>
        <end position="145"/>
    </location>
</feature>
<keyword evidence="3" id="KW-0418">Kinase</keyword>
<feature type="region of interest" description="Disordered" evidence="1">
    <location>
        <begin position="189"/>
        <end position="258"/>
    </location>
</feature>
<dbReference type="InterPro" id="IPR036249">
    <property type="entry name" value="Thioredoxin-like_sf"/>
</dbReference>